<dbReference type="SMART" id="SM00389">
    <property type="entry name" value="HOX"/>
    <property type="match status" value="1"/>
</dbReference>
<evidence type="ECO:0000313" key="7">
    <source>
        <dbReference type="Proteomes" id="UP000030748"/>
    </source>
</evidence>
<feature type="DNA-binding region" description="Homeobox" evidence="2">
    <location>
        <begin position="26"/>
        <end position="85"/>
    </location>
</feature>
<protein>
    <recommendedName>
        <fullName evidence="5">Homeobox domain-containing protein</fullName>
    </recommendedName>
</protein>
<feature type="domain" description="Homeobox" evidence="5">
    <location>
        <begin position="24"/>
        <end position="84"/>
    </location>
</feature>
<evidence type="ECO:0000259" key="5">
    <source>
        <dbReference type="PROSITE" id="PS50071"/>
    </source>
</evidence>
<reference evidence="6 7" key="1">
    <citation type="journal article" date="2013" name="Proc. Natl. Acad. Sci. U.S.A.">
        <title>Fine-scale variation in meiotic recombination in Mimulus inferred from population shotgun sequencing.</title>
        <authorList>
            <person name="Hellsten U."/>
            <person name="Wright K.M."/>
            <person name="Jenkins J."/>
            <person name="Shu S."/>
            <person name="Yuan Y."/>
            <person name="Wessler S.R."/>
            <person name="Schmutz J."/>
            <person name="Willis J.H."/>
            <person name="Rokhsar D.S."/>
        </authorList>
    </citation>
    <scope>NUCLEOTIDE SEQUENCE [LARGE SCALE GENOMIC DNA]</scope>
    <source>
        <strain evidence="7">cv. DUN x IM62</strain>
    </source>
</reference>
<proteinExistence type="predicted"/>
<dbReference type="Gene3D" id="1.10.10.60">
    <property type="entry name" value="Homeodomain-like"/>
    <property type="match status" value="1"/>
</dbReference>
<feature type="region of interest" description="Disordered" evidence="4">
    <location>
        <begin position="97"/>
        <end position="141"/>
    </location>
</feature>
<keyword evidence="7" id="KW-1185">Reference proteome</keyword>
<evidence type="ECO:0000256" key="1">
    <source>
        <dbReference type="ARBA" id="ARBA00004123"/>
    </source>
</evidence>
<dbReference type="SUPFAM" id="SSF46689">
    <property type="entry name" value="Homeodomain-like"/>
    <property type="match status" value="1"/>
</dbReference>
<dbReference type="AlphaFoldDB" id="A0A022S4D5"/>
<keyword evidence="2 3" id="KW-0371">Homeobox</keyword>
<dbReference type="GO" id="GO:0003677">
    <property type="term" value="F:DNA binding"/>
    <property type="evidence" value="ECO:0007669"/>
    <property type="project" value="UniProtKB-UniRule"/>
</dbReference>
<organism evidence="6 7">
    <name type="scientific">Erythranthe guttata</name>
    <name type="common">Yellow monkey flower</name>
    <name type="synonym">Mimulus guttatus</name>
    <dbReference type="NCBI Taxonomy" id="4155"/>
    <lineage>
        <taxon>Eukaryota</taxon>
        <taxon>Viridiplantae</taxon>
        <taxon>Streptophyta</taxon>
        <taxon>Embryophyta</taxon>
        <taxon>Tracheophyta</taxon>
        <taxon>Spermatophyta</taxon>
        <taxon>Magnoliopsida</taxon>
        <taxon>eudicotyledons</taxon>
        <taxon>Gunneridae</taxon>
        <taxon>Pentapetalae</taxon>
        <taxon>asterids</taxon>
        <taxon>lamiids</taxon>
        <taxon>Lamiales</taxon>
        <taxon>Phrymaceae</taxon>
        <taxon>Erythranthe</taxon>
    </lineage>
</organism>
<keyword evidence="2 3" id="KW-0539">Nucleus</keyword>
<comment type="subcellular location">
    <subcellularLocation>
        <location evidence="1 2 3">Nucleus</location>
    </subcellularLocation>
</comment>
<evidence type="ECO:0000256" key="2">
    <source>
        <dbReference type="PROSITE-ProRule" id="PRU00108"/>
    </source>
</evidence>
<accession>A0A022S4D5</accession>
<dbReference type="PROSITE" id="PS50071">
    <property type="entry name" value="HOMEOBOX_2"/>
    <property type="match status" value="1"/>
</dbReference>
<gene>
    <name evidence="6" type="ORF">MIMGU_mgv1a019796mg</name>
</gene>
<keyword evidence="2 3" id="KW-0238">DNA-binding</keyword>
<dbReference type="EMBL" id="KI630171">
    <property type="protein sequence ID" value="EYU46205.1"/>
    <property type="molecule type" value="Genomic_DNA"/>
</dbReference>
<dbReference type="InterPro" id="IPR001356">
    <property type="entry name" value="HD"/>
</dbReference>
<dbReference type="PANTHER" id="PTHR47713">
    <property type="entry name" value="HOMEODOMAIN-LIKE SUPERFAMILY PROTEIN"/>
    <property type="match status" value="1"/>
</dbReference>
<dbReference type="CDD" id="cd00086">
    <property type="entry name" value="homeodomain"/>
    <property type="match status" value="1"/>
</dbReference>
<dbReference type="Pfam" id="PF00046">
    <property type="entry name" value="Homeodomain"/>
    <property type="match status" value="1"/>
</dbReference>
<sequence length="257" mass="29128">MNEVPNDEQSHEMHSEDDKALLDENNNTKRSVKTYAQVQVLKKFYNEHKYPPESIQTQLAESIGLSEKQVSEWFCHQRLKDKSLMTNADNYVIRKHDLSSGPRQDSCGSIKKQGHDAYSGSSSSLRDMSNHRTGGDPTLDMATSNYFTPKYPLMDVKTRPGRSGYLKVKGQHEMSAVTVVMKQMGKHYREDGPPLSVEFDLLPPGAFESPRATCYAEEDVLATSPDYPKIHQHPNFGKASESVDIISLYFFISRNNF</sequence>
<dbReference type="InterPro" id="IPR009057">
    <property type="entry name" value="Homeodomain-like_sf"/>
</dbReference>
<evidence type="ECO:0000313" key="6">
    <source>
        <dbReference type="EMBL" id="EYU46205.1"/>
    </source>
</evidence>
<evidence type="ECO:0000256" key="4">
    <source>
        <dbReference type="SAM" id="MobiDB-lite"/>
    </source>
</evidence>
<dbReference type="PANTHER" id="PTHR47713:SF2">
    <property type="entry name" value="HOMEODOMAIN-LIKE SUPERFAMILY PROTEIN"/>
    <property type="match status" value="1"/>
</dbReference>
<name>A0A022S4D5_ERYGU</name>
<dbReference type="Proteomes" id="UP000030748">
    <property type="component" value="Unassembled WGS sequence"/>
</dbReference>
<evidence type="ECO:0000256" key="3">
    <source>
        <dbReference type="RuleBase" id="RU000682"/>
    </source>
</evidence>
<dbReference type="eggNOG" id="KOG0488">
    <property type="taxonomic scope" value="Eukaryota"/>
</dbReference>
<dbReference type="GO" id="GO:0005634">
    <property type="term" value="C:nucleus"/>
    <property type="evidence" value="ECO:0007669"/>
    <property type="project" value="UniProtKB-SubCell"/>
</dbReference>